<dbReference type="InterPro" id="IPR006047">
    <property type="entry name" value="GH13_cat_dom"/>
</dbReference>
<organism evidence="4 5">
    <name type="scientific">Arenicella xantha</name>
    <dbReference type="NCBI Taxonomy" id="644221"/>
    <lineage>
        <taxon>Bacteria</taxon>
        <taxon>Pseudomonadati</taxon>
        <taxon>Pseudomonadota</taxon>
        <taxon>Gammaproteobacteria</taxon>
        <taxon>Arenicellales</taxon>
        <taxon>Arenicellaceae</taxon>
        <taxon>Arenicella</taxon>
    </lineage>
</organism>
<dbReference type="InterPro" id="IPR013783">
    <property type="entry name" value="Ig-like_fold"/>
</dbReference>
<protein>
    <submittedName>
        <fullName evidence="4">Glycosidase</fullName>
    </submittedName>
</protein>
<dbReference type="Pfam" id="PF09087">
    <property type="entry name" value="Cyc-maltodext_N"/>
    <property type="match status" value="1"/>
</dbReference>
<evidence type="ECO:0000256" key="2">
    <source>
        <dbReference type="ARBA" id="ARBA00023295"/>
    </source>
</evidence>
<dbReference type="FunCoup" id="A0A395JL22">
    <property type="interactions" value="202"/>
</dbReference>
<dbReference type="EMBL" id="QNRT01000003">
    <property type="protein sequence ID" value="RBP49742.1"/>
    <property type="molecule type" value="Genomic_DNA"/>
</dbReference>
<keyword evidence="5" id="KW-1185">Reference proteome</keyword>
<dbReference type="InterPro" id="IPR014756">
    <property type="entry name" value="Ig_E-set"/>
</dbReference>
<feature type="domain" description="Glycosyl hydrolase family 13 catalytic" evidence="3">
    <location>
        <begin position="138"/>
        <end position="539"/>
    </location>
</feature>
<gene>
    <name evidence="4" type="ORF">DFR28_103167</name>
</gene>
<dbReference type="InParanoid" id="A0A395JL22"/>
<dbReference type="Gene3D" id="2.60.40.10">
    <property type="entry name" value="Immunoglobulins"/>
    <property type="match status" value="1"/>
</dbReference>
<dbReference type="Proteomes" id="UP000253083">
    <property type="component" value="Unassembled WGS sequence"/>
</dbReference>
<keyword evidence="2 4" id="KW-0326">Glycosidase</keyword>
<dbReference type="SUPFAM" id="SSF51011">
    <property type="entry name" value="Glycosyl hydrolase domain"/>
    <property type="match status" value="1"/>
</dbReference>
<dbReference type="GO" id="GO:0005975">
    <property type="term" value="P:carbohydrate metabolic process"/>
    <property type="evidence" value="ECO:0007669"/>
    <property type="project" value="InterPro"/>
</dbReference>
<evidence type="ECO:0000313" key="4">
    <source>
        <dbReference type="EMBL" id="RBP49742.1"/>
    </source>
</evidence>
<accession>A0A395JL22</accession>
<sequence>MYDLIKTAVSGGKTILLLTLLILPLQTSAASVERIEPPFWWAGMVSNKLQLMVSGPNVGKMRVSTAAPFVKISRQSEAQSPNYLFVDLELLNGHTAGRVAFEFTATDGSVSTHEYEFKQRRKDSANRTGFSAKDVIYLVTPDRFANGDLANDSVASLREAADRGNPDGRHGGDLIGLADNLEYLNQLGITQIWLNPLQENDQERYSYHGYSVSDLYNIDARLGGNAALLAVTAKAKSLGIGLIMDTIPNHIGLNHWWMNDLPSSDWVNNDGEFFQTSHRHEMVQDPYAPASDKREFSDGWFVPTMPDLNQRNPYLANYLIQNNIWWVEYADLTGLRVDTLPYADKHFTQEFSNRLLSEYPDFNIVGEEWSTNISLVSYWQRGKRNQDGFDANIPSLMDFPLQDALIKALTEPATEPNSATTGLLRIHGVLANDFQYPKADDLVVIGDNHDMSRLYTWLHEDIRLYKMALSFLMTTRGVPQLFYGTEILMKNPGTEEHGIIRSDFPGGWPDDQRNAFTGEGMAESELQAQAFVRKLLNWRKQSAAVHSGALVHYLPRDGVYTYFRQTADESVMVVMNNSEQVKELETQRFSESTRGYSSMRDVFIGSQQRIASTIKVPAKSARIFELIK</sequence>
<dbReference type="Gene3D" id="2.60.40.1180">
    <property type="entry name" value="Golgi alpha-mannosidase II"/>
    <property type="match status" value="1"/>
</dbReference>
<proteinExistence type="predicted"/>
<dbReference type="InterPro" id="IPR015171">
    <property type="entry name" value="Cyc-maltodext_N"/>
</dbReference>
<dbReference type="PANTHER" id="PTHR10357">
    <property type="entry name" value="ALPHA-AMYLASE FAMILY MEMBER"/>
    <property type="match status" value="1"/>
</dbReference>
<dbReference type="SMART" id="SM00642">
    <property type="entry name" value="Aamy"/>
    <property type="match status" value="1"/>
</dbReference>
<name>A0A395JL22_9GAMM</name>
<evidence type="ECO:0000313" key="5">
    <source>
        <dbReference type="Proteomes" id="UP000253083"/>
    </source>
</evidence>
<dbReference type="GO" id="GO:0016798">
    <property type="term" value="F:hydrolase activity, acting on glycosyl bonds"/>
    <property type="evidence" value="ECO:0007669"/>
    <property type="project" value="UniProtKB-KW"/>
</dbReference>
<dbReference type="RefSeq" id="WP_113954743.1">
    <property type="nucleotide sequence ID" value="NZ_QNRT01000003.1"/>
</dbReference>
<evidence type="ECO:0000256" key="1">
    <source>
        <dbReference type="ARBA" id="ARBA00022801"/>
    </source>
</evidence>
<reference evidence="4 5" key="1">
    <citation type="submission" date="2018-06" db="EMBL/GenBank/DDBJ databases">
        <title>Genomic Encyclopedia of Type Strains, Phase IV (KMG-IV): sequencing the most valuable type-strain genomes for metagenomic binning, comparative biology and taxonomic classification.</title>
        <authorList>
            <person name="Goeker M."/>
        </authorList>
    </citation>
    <scope>NUCLEOTIDE SEQUENCE [LARGE SCALE GENOMIC DNA]</scope>
    <source>
        <strain evidence="4 5">DSM 24032</strain>
    </source>
</reference>
<comment type="caution">
    <text evidence="4">The sequence shown here is derived from an EMBL/GenBank/DDBJ whole genome shotgun (WGS) entry which is preliminary data.</text>
</comment>
<evidence type="ECO:0000259" key="3">
    <source>
        <dbReference type="SMART" id="SM00642"/>
    </source>
</evidence>
<dbReference type="SUPFAM" id="SSF81296">
    <property type="entry name" value="E set domains"/>
    <property type="match status" value="1"/>
</dbReference>
<dbReference type="InterPro" id="IPR013780">
    <property type="entry name" value="Glyco_hydro_b"/>
</dbReference>
<dbReference type="SUPFAM" id="SSF51445">
    <property type="entry name" value="(Trans)glycosidases"/>
    <property type="match status" value="1"/>
</dbReference>
<dbReference type="Gene3D" id="3.20.20.80">
    <property type="entry name" value="Glycosidases"/>
    <property type="match status" value="1"/>
</dbReference>
<dbReference type="Pfam" id="PF00128">
    <property type="entry name" value="Alpha-amylase"/>
    <property type="match status" value="1"/>
</dbReference>
<dbReference type="AlphaFoldDB" id="A0A395JL22"/>
<dbReference type="PANTHER" id="PTHR10357:SF210">
    <property type="entry name" value="MALTODEXTRIN GLUCOSIDASE"/>
    <property type="match status" value="1"/>
</dbReference>
<dbReference type="OrthoDB" id="9805159at2"/>
<keyword evidence="1" id="KW-0378">Hydrolase</keyword>
<dbReference type="InterPro" id="IPR017853">
    <property type="entry name" value="GH"/>
</dbReference>
<dbReference type="CDD" id="cd11340">
    <property type="entry name" value="AmyAc_bac_CMD_like_3"/>
    <property type="match status" value="1"/>
</dbReference>